<accession>A0A0C9PLA2</accession>
<name>A0A0C9PLA2_9HYME</name>
<feature type="non-terminal residue" evidence="1">
    <location>
        <position position="105"/>
    </location>
</feature>
<dbReference type="AlphaFoldDB" id="A0A0C9PLA2"/>
<dbReference type="EMBL" id="GBYB01001803">
    <property type="protein sequence ID" value="JAG71570.1"/>
    <property type="molecule type" value="Transcribed_RNA"/>
</dbReference>
<evidence type="ECO:0000313" key="1">
    <source>
        <dbReference type="EMBL" id="JAG71570.1"/>
    </source>
</evidence>
<feature type="non-terminal residue" evidence="1">
    <location>
        <position position="1"/>
    </location>
</feature>
<sequence length="105" mass="12882">RSMFYDEMHDGHIKSCLLRIPGIPTITELLFLEFFLLNDSLRVQHCRFFKIRWQYYDLRIPGIKYLTQYFIFPFFNLSLMKNSRRFCFVMMIKFEDIQTWGSADM</sequence>
<organism evidence="1">
    <name type="scientific">Fopius arisanus</name>
    <dbReference type="NCBI Taxonomy" id="64838"/>
    <lineage>
        <taxon>Eukaryota</taxon>
        <taxon>Metazoa</taxon>
        <taxon>Ecdysozoa</taxon>
        <taxon>Arthropoda</taxon>
        <taxon>Hexapoda</taxon>
        <taxon>Insecta</taxon>
        <taxon>Pterygota</taxon>
        <taxon>Neoptera</taxon>
        <taxon>Endopterygota</taxon>
        <taxon>Hymenoptera</taxon>
        <taxon>Apocrita</taxon>
        <taxon>Ichneumonoidea</taxon>
        <taxon>Braconidae</taxon>
        <taxon>Opiinae</taxon>
        <taxon>Fopius</taxon>
    </lineage>
</organism>
<proteinExistence type="predicted"/>
<protein>
    <submittedName>
        <fullName evidence="1">CSLB1 protein</fullName>
    </submittedName>
</protein>
<gene>
    <name evidence="1" type="primary">CSLB1</name>
    <name evidence="1" type="ORF">g.6826</name>
</gene>
<reference evidence="1" key="1">
    <citation type="submission" date="2015-01" db="EMBL/GenBank/DDBJ databases">
        <title>Transcriptome Assembly of Fopius arisanus.</title>
        <authorList>
            <person name="Geib S."/>
        </authorList>
    </citation>
    <scope>NUCLEOTIDE SEQUENCE</scope>
</reference>